<dbReference type="Proteomes" id="UP000186601">
    <property type="component" value="Unassembled WGS sequence"/>
</dbReference>
<sequence>MLQYPRIGPPLLSTYDTLIAMHPAKFSFSSKCSDELVLRMYRHSVSHVAQQVAGLSHLRLRSLKLAPGPFTPMASFVQAILSTPVLNTLDSLSFINFDNKESLVTAGRLLRGVGPQSLDVCIYLSTSCE</sequence>
<evidence type="ECO:0000313" key="2">
    <source>
        <dbReference type="Proteomes" id="UP000186601"/>
    </source>
</evidence>
<name>A0A2R6NJU8_9APHY</name>
<gene>
    <name evidence="1" type="ORF">PHLCEN_2v11491</name>
</gene>
<protein>
    <submittedName>
        <fullName evidence="1">Uncharacterized protein</fullName>
    </submittedName>
</protein>
<dbReference type="EMBL" id="MLYV02001148">
    <property type="protein sequence ID" value="PSR72644.1"/>
    <property type="molecule type" value="Genomic_DNA"/>
</dbReference>
<comment type="caution">
    <text evidence="1">The sequence shown here is derived from an EMBL/GenBank/DDBJ whole genome shotgun (WGS) entry which is preliminary data.</text>
</comment>
<organism evidence="1 2">
    <name type="scientific">Hermanssonia centrifuga</name>
    <dbReference type="NCBI Taxonomy" id="98765"/>
    <lineage>
        <taxon>Eukaryota</taxon>
        <taxon>Fungi</taxon>
        <taxon>Dikarya</taxon>
        <taxon>Basidiomycota</taxon>
        <taxon>Agaricomycotina</taxon>
        <taxon>Agaricomycetes</taxon>
        <taxon>Polyporales</taxon>
        <taxon>Meruliaceae</taxon>
        <taxon>Hermanssonia</taxon>
    </lineage>
</organism>
<keyword evidence="2" id="KW-1185">Reference proteome</keyword>
<dbReference type="AlphaFoldDB" id="A0A2R6NJU8"/>
<reference evidence="1 2" key="1">
    <citation type="submission" date="2018-02" db="EMBL/GenBank/DDBJ databases">
        <title>Genome sequence of the basidiomycete white-rot fungus Phlebia centrifuga.</title>
        <authorList>
            <person name="Granchi Z."/>
            <person name="Peng M."/>
            <person name="de Vries R.P."/>
            <person name="Hilden K."/>
            <person name="Makela M.R."/>
            <person name="Grigoriev I."/>
            <person name="Riley R."/>
        </authorList>
    </citation>
    <scope>NUCLEOTIDE SEQUENCE [LARGE SCALE GENOMIC DNA]</scope>
    <source>
        <strain evidence="1 2">FBCC195</strain>
    </source>
</reference>
<evidence type="ECO:0000313" key="1">
    <source>
        <dbReference type="EMBL" id="PSR72644.1"/>
    </source>
</evidence>
<accession>A0A2R6NJU8</accession>
<proteinExistence type="predicted"/>